<dbReference type="PANTHER" id="PTHR34473">
    <property type="entry name" value="UPF0699 TRANSMEMBRANE PROTEIN YDBS"/>
    <property type="match status" value="1"/>
</dbReference>
<dbReference type="InterPro" id="IPR005182">
    <property type="entry name" value="YdbS-like_PH"/>
</dbReference>
<keyword evidence="2" id="KW-0472">Membrane</keyword>
<dbReference type="EMBL" id="JAAGUZ010000056">
    <property type="protein sequence ID" value="NEW46662.1"/>
    <property type="molecule type" value="Genomic_DNA"/>
</dbReference>
<dbReference type="EMBL" id="JAAGUX010000004">
    <property type="protein sequence ID" value="NEW54702.1"/>
    <property type="molecule type" value="Genomic_DNA"/>
</dbReference>
<feature type="transmembrane region" description="Helical" evidence="2">
    <location>
        <begin position="261"/>
        <end position="289"/>
    </location>
</feature>
<feature type="region of interest" description="Disordered" evidence="1">
    <location>
        <begin position="376"/>
        <end position="399"/>
    </location>
</feature>
<gene>
    <name evidence="4" type="ORF">GV789_19730</name>
    <name evidence="5" type="ORF">GV794_03330</name>
</gene>
<evidence type="ECO:0000259" key="3">
    <source>
        <dbReference type="Pfam" id="PF03703"/>
    </source>
</evidence>
<dbReference type="RefSeq" id="WP_163824167.1">
    <property type="nucleotide sequence ID" value="NZ_JAAGUX010000004.1"/>
</dbReference>
<keyword evidence="2" id="KW-1133">Transmembrane helix</keyword>
<proteinExistence type="predicted"/>
<dbReference type="Proteomes" id="UP000470876">
    <property type="component" value="Unassembled WGS sequence"/>
</dbReference>
<evidence type="ECO:0000313" key="7">
    <source>
        <dbReference type="Proteomes" id="UP000470876"/>
    </source>
</evidence>
<organism evidence="4 6">
    <name type="scientific">Nocardia cyriacigeorgica</name>
    <dbReference type="NCBI Taxonomy" id="135487"/>
    <lineage>
        <taxon>Bacteria</taxon>
        <taxon>Bacillati</taxon>
        <taxon>Actinomycetota</taxon>
        <taxon>Actinomycetes</taxon>
        <taxon>Mycobacteriales</taxon>
        <taxon>Nocardiaceae</taxon>
        <taxon>Nocardia</taxon>
    </lineage>
</organism>
<keyword evidence="2" id="KW-0812">Transmembrane</keyword>
<accession>A0A6P1DE20</accession>
<keyword evidence="7" id="KW-1185">Reference proteome</keyword>
<protein>
    <submittedName>
        <fullName evidence="4">PH domain-containing protein</fullName>
    </submittedName>
</protein>
<name>A0A6P1DE20_9NOCA</name>
<dbReference type="AlphaFoldDB" id="A0A6P1DE20"/>
<feature type="transmembrane region" description="Helical" evidence="2">
    <location>
        <begin position="220"/>
        <end position="241"/>
    </location>
</feature>
<evidence type="ECO:0000313" key="5">
    <source>
        <dbReference type="EMBL" id="NEW54702.1"/>
    </source>
</evidence>
<sequence>MSEQPGPDIDRPAVEHPVGDHPGSDSDLPWLRLDKRMLLVHPVDEVIRFIPVLLGTLILGTSSGNHVWSVIPLIAIIAYALTRWFTTTYRVGPTHVELRTGLLQRKRLSVPRSRIRSVDIEADLLHRILGLAVLVIGTGQHAEYGEKFQLNALDADVVPSLRTELLAHTRVPRVAADDLEGPQAESEAVDRFDKAAVPAGESRQERVREIGHWRPAWVKYAPLSLTGFAIVAPIVGIGFQYGLGEVVFRSDAVHSVEGRGVLLLTLLGFGLVIAVVLVMSIAACAHYLATYFGLRVTDNGTTLHLRYGLFTTRQITLDLARFRGATVNEPLLLRLAGGAALEAIMTGQNSRQKILPQAPRAAVDRTLAHLLSPHAAKYPNGTSHAARHGTTAAPARANGAALAPPGSDAIAAGTVAGPAIGAAPGQVGLTPHGPVARRRRYTHAMWPVPVIAALQLLPILAGEPISPWWWLLPVALAPITAALAEDRYRGLGHAVLPATAISPTWLITRSGSLDRDRDCLEAPGIIGWTVRQTFWQRRSGLATVTAATAAGKKRYHVIDLPLDQAWALIDAVTPGRLGERPAGLSADGGLHP</sequence>
<feature type="region of interest" description="Disordered" evidence="1">
    <location>
        <begin position="1"/>
        <end position="24"/>
    </location>
</feature>
<feature type="domain" description="YdbS-like PH" evidence="3">
    <location>
        <begin position="506"/>
        <end position="568"/>
    </location>
</feature>
<reference evidence="6 7" key="1">
    <citation type="submission" date="2020-01" db="EMBL/GenBank/DDBJ databases">
        <title>Genetics and antimicrobial susceptibilities of Nocardia species isolated from the soil; a comparison with species isolated from humans.</title>
        <authorList>
            <person name="Carrasco G."/>
            <person name="Monzon S."/>
            <person name="Sansegundo M."/>
            <person name="Garcia E."/>
            <person name="Garrido N."/>
            <person name="Medina M.J."/>
            <person name="Villalon P."/>
            <person name="Ramirez-Arocha A.C."/>
            <person name="Jimenez P."/>
            <person name="Cuesta I."/>
            <person name="Valdezate S."/>
        </authorList>
    </citation>
    <scope>NUCLEOTIDE SEQUENCE [LARGE SCALE GENOMIC DNA]</scope>
    <source>
        <strain evidence="4 6">CNM20110639</strain>
        <strain evidence="5 7">CNM20110649</strain>
    </source>
</reference>
<feature type="domain" description="YdbS-like PH" evidence="3">
    <location>
        <begin position="84"/>
        <end position="163"/>
    </location>
</feature>
<evidence type="ECO:0000313" key="4">
    <source>
        <dbReference type="EMBL" id="NEW46662.1"/>
    </source>
</evidence>
<feature type="compositionally biased region" description="Basic and acidic residues" evidence="1">
    <location>
        <begin position="8"/>
        <end position="24"/>
    </location>
</feature>
<evidence type="ECO:0000256" key="1">
    <source>
        <dbReference type="SAM" id="MobiDB-lite"/>
    </source>
</evidence>
<dbReference type="Pfam" id="PF03703">
    <property type="entry name" value="bPH_2"/>
    <property type="match status" value="2"/>
</dbReference>
<dbReference type="PANTHER" id="PTHR34473:SF2">
    <property type="entry name" value="UPF0699 TRANSMEMBRANE PROTEIN YDBT"/>
    <property type="match status" value="1"/>
</dbReference>
<comment type="caution">
    <text evidence="4">The sequence shown here is derived from an EMBL/GenBank/DDBJ whole genome shotgun (WGS) entry which is preliminary data.</text>
</comment>
<dbReference type="Proteomes" id="UP000468928">
    <property type="component" value="Unassembled WGS sequence"/>
</dbReference>
<evidence type="ECO:0000256" key="2">
    <source>
        <dbReference type="SAM" id="Phobius"/>
    </source>
</evidence>
<evidence type="ECO:0000313" key="6">
    <source>
        <dbReference type="Proteomes" id="UP000468928"/>
    </source>
</evidence>